<sequence>MNIKQKLSLVTQNLSDEQLRPLLELAVKLQNNNPNTLNFTEQITSQAYQEWVSSDHDIYDEIFADEITKG</sequence>
<reference evidence="1 2" key="1">
    <citation type="submission" date="2017-10" db="EMBL/GenBank/DDBJ databases">
        <title>A large-scale comparative metagenomic study reveals the eutrophication-driven functional interactions in six Microcystis-epibionts communities.</title>
        <authorList>
            <person name="Li Q."/>
            <person name="Lin F."/>
        </authorList>
    </citation>
    <scope>NUCLEOTIDE SEQUENCE [LARGE SCALE GENOMIC DNA]</scope>
    <source>
        <strain evidence="1">TW10</strain>
    </source>
</reference>
<comment type="caution">
    <text evidence="1">The sequence shown here is derived from an EMBL/GenBank/DDBJ whole genome shotgun (WGS) entry which is preliminary data.</text>
</comment>
<evidence type="ECO:0000313" key="2">
    <source>
        <dbReference type="Proteomes" id="UP000257002"/>
    </source>
</evidence>
<name>A0A3E0MG49_9CHRO</name>
<organism evidence="1 2">
    <name type="scientific">Microcystis wesenbergii TW10</name>
    <dbReference type="NCBI Taxonomy" id="2060474"/>
    <lineage>
        <taxon>Bacteria</taxon>
        <taxon>Bacillati</taxon>
        <taxon>Cyanobacteriota</taxon>
        <taxon>Cyanophyceae</taxon>
        <taxon>Oscillatoriophycideae</taxon>
        <taxon>Chroococcales</taxon>
        <taxon>Microcystaceae</taxon>
        <taxon>Microcystis</taxon>
    </lineage>
</organism>
<accession>A0A3E0MG49</accession>
<dbReference type="Proteomes" id="UP000257002">
    <property type="component" value="Unassembled WGS sequence"/>
</dbReference>
<dbReference type="EMBL" id="QQWD01000001">
    <property type="protein sequence ID" value="REJ58342.1"/>
    <property type="molecule type" value="Genomic_DNA"/>
</dbReference>
<proteinExistence type="predicted"/>
<evidence type="ECO:0008006" key="3">
    <source>
        <dbReference type="Google" id="ProtNLM"/>
    </source>
</evidence>
<protein>
    <recommendedName>
        <fullName evidence="3">DUF2281 domain-containing protein</fullName>
    </recommendedName>
</protein>
<gene>
    <name evidence="1" type="ORF">DWQ51_01455</name>
</gene>
<dbReference type="AlphaFoldDB" id="A0A3E0MG49"/>
<evidence type="ECO:0000313" key="1">
    <source>
        <dbReference type="EMBL" id="REJ58342.1"/>
    </source>
</evidence>